<feature type="compositionally biased region" description="Acidic residues" evidence="8">
    <location>
        <begin position="1481"/>
        <end position="1493"/>
    </location>
</feature>
<keyword evidence="7" id="KW-0175">Coiled coil</keyword>
<evidence type="ECO:0000256" key="2">
    <source>
        <dbReference type="ARBA" id="ARBA00022723"/>
    </source>
</evidence>
<feature type="compositionally biased region" description="Basic and acidic residues" evidence="8">
    <location>
        <begin position="1517"/>
        <end position="1527"/>
    </location>
</feature>
<feature type="domain" description="PHD-type" evidence="9">
    <location>
        <begin position="1071"/>
        <end position="1121"/>
    </location>
</feature>
<feature type="compositionally biased region" description="Acidic residues" evidence="8">
    <location>
        <begin position="1013"/>
        <end position="1039"/>
    </location>
</feature>
<evidence type="ECO:0000259" key="10">
    <source>
        <dbReference type="PROSITE" id="PS50827"/>
    </source>
</evidence>
<evidence type="ECO:0000256" key="6">
    <source>
        <dbReference type="PROSITE-ProRule" id="PRU00146"/>
    </source>
</evidence>
<feature type="coiled-coil region" evidence="7">
    <location>
        <begin position="1120"/>
        <end position="1154"/>
    </location>
</feature>
<dbReference type="KEGG" id="kmr:108243608"/>
<dbReference type="InterPro" id="IPR019787">
    <property type="entry name" value="Znf_PHD-finger"/>
</dbReference>
<evidence type="ECO:0000256" key="8">
    <source>
        <dbReference type="SAM" id="MobiDB-lite"/>
    </source>
</evidence>
<feature type="compositionally biased region" description="Polar residues" evidence="8">
    <location>
        <begin position="1409"/>
        <end position="1420"/>
    </location>
</feature>
<feature type="compositionally biased region" description="Polar residues" evidence="8">
    <location>
        <begin position="607"/>
        <end position="619"/>
    </location>
</feature>
<dbReference type="Ensembl" id="ENSKMAT00000016685.1">
    <property type="protein sequence ID" value="ENSKMAP00000016454.1"/>
    <property type="gene ID" value="ENSKMAG00000012258.1"/>
</dbReference>
<feature type="compositionally biased region" description="Basic and acidic residues" evidence="8">
    <location>
        <begin position="862"/>
        <end position="884"/>
    </location>
</feature>
<feature type="compositionally biased region" description="Basic residues" evidence="8">
    <location>
        <begin position="1335"/>
        <end position="1360"/>
    </location>
</feature>
<feature type="compositionally biased region" description="Basic and acidic residues" evidence="8">
    <location>
        <begin position="831"/>
        <end position="840"/>
    </location>
</feature>
<feature type="compositionally biased region" description="Polar residues" evidence="8">
    <location>
        <begin position="374"/>
        <end position="401"/>
    </location>
</feature>
<dbReference type="InterPro" id="IPR013083">
    <property type="entry name" value="Znf_RING/FYVE/PHD"/>
</dbReference>
<feature type="compositionally biased region" description="Basic and acidic residues" evidence="8">
    <location>
        <begin position="700"/>
        <end position="727"/>
    </location>
</feature>
<feature type="compositionally biased region" description="Basic and acidic residues" evidence="8">
    <location>
        <begin position="206"/>
        <end position="215"/>
    </location>
</feature>
<feature type="compositionally biased region" description="Basic and acidic residues" evidence="8">
    <location>
        <begin position="1494"/>
        <end position="1508"/>
    </location>
</feature>
<feature type="compositionally biased region" description="Basic and acidic residues" evidence="8">
    <location>
        <begin position="407"/>
        <end position="426"/>
    </location>
</feature>
<feature type="compositionally biased region" description="Acidic residues" evidence="8">
    <location>
        <begin position="1364"/>
        <end position="1379"/>
    </location>
</feature>
<accession>A0A3Q3AY50</accession>
<dbReference type="OrthoDB" id="10055895at2759"/>
<reference evidence="11" key="1">
    <citation type="submission" date="2025-08" db="UniProtKB">
        <authorList>
            <consortium name="Ensembl"/>
        </authorList>
    </citation>
    <scope>IDENTIFICATION</scope>
</reference>
<evidence type="ECO:0000256" key="1">
    <source>
        <dbReference type="ARBA" id="ARBA00004123"/>
    </source>
</evidence>
<keyword evidence="2" id="KW-0479">Metal-binding</keyword>
<dbReference type="GO" id="GO:0042393">
    <property type="term" value="F:histone binding"/>
    <property type="evidence" value="ECO:0007669"/>
    <property type="project" value="TreeGrafter"/>
</dbReference>
<feature type="compositionally biased region" description="Basic and acidic residues" evidence="8">
    <location>
        <begin position="460"/>
        <end position="480"/>
    </location>
</feature>
<dbReference type="PROSITE" id="PS50827">
    <property type="entry name" value="DDT"/>
    <property type="match status" value="1"/>
</dbReference>
<dbReference type="PROSITE" id="PS50016">
    <property type="entry name" value="ZF_PHD_2"/>
    <property type="match status" value="1"/>
</dbReference>
<dbReference type="GeneID" id="108243608"/>
<feature type="compositionally biased region" description="Polar residues" evidence="8">
    <location>
        <begin position="850"/>
        <end position="860"/>
    </location>
</feature>
<proteinExistence type="predicted"/>
<keyword evidence="4" id="KW-0862">Zinc</keyword>
<reference evidence="11" key="2">
    <citation type="submission" date="2025-09" db="UniProtKB">
        <authorList>
            <consortium name="Ensembl"/>
        </authorList>
    </citation>
    <scope>IDENTIFICATION</scope>
</reference>
<feature type="compositionally biased region" description="Basic and acidic residues" evidence="8">
    <location>
        <begin position="761"/>
        <end position="778"/>
    </location>
</feature>
<dbReference type="InterPro" id="IPR011011">
    <property type="entry name" value="Znf_FYVE_PHD"/>
</dbReference>
<feature type="compositionally biased region" description="Basic and acidic residues" evidence="8">
    <location>
        <begin position="949"/>
        <end position="960"/>
    </location>
</feature>
<keyword evidence="12" id="KW-1185">Reference proteome</keyword>
<evidence type="ECO:0000256" key="4">
    <source>
        <dbReference type="ARBA" id="ARBA00022833"/>
    </source>
</evidence>
<feature type="compositionally biased region" description="Basic and acidic residues" evidence="8">
    <location>
        <begin position="241"/>
        <end position="265"/>
    </location>
</feature>
<dbReference type="PROSITE" id="PS01359">
    <property type="entry name" value="ZF_PHD_1"/>
    <property type="match status" value="1"/>
</dbReference>
<dbReference type="GeneTree" id="ENSGT00530000064411"/>
<feature type="compositionally biased region" description="Basic and acidic residues" evidence="8">
    <location>
        <begin position="898"/>
        <end position="908"/>
    </location>
</feature>
<evidence type="ECO:0000256" key="5">
    <source>
        <dbReference type="ARBA" id="ARBA00023242"/>
    </source>
</evidence>
<dbReference type="CTD" id="327618"/>
<feature type="compositionally biased region" description="Basic residues" evidence="8">
    <location>
        <begin position="1467"/>
        <end position="1478"/>
    </location>
</feature>
<dbReference type="InterPro" id="IPR019786">
    <property type="entry name" value="Zinc_finger_PHD-type_CS"/>
</dbReference>
<feature type="compositionally biased region" description="Acidic residues" evidence="8">
    <location>
        <begin position="1304"/>
        <end position="1318"/>
    </location>
</feature>
<dbReference type="PANTHER" id="PTHR14296">
    <property type="entry name" value="REMODELING AND SPACING FACTOR 1"/>
    <property type="match status" value="1"/>
</dbReference>
<feature type="compositionally biased region" description="Basic and acidic residues" evidence="8">
    <location>
        <begin position="733"/>
        <end position="745"/>
    </location>
</feature>
<dbReference type="Pfam" id="PF15612">
    <property type="entry name" value="WHIM1"/>
    <property type="match status" value="1"/>
</dbReference>
<dbReference type="STRING" id="37003.ENSKMAP00000016454"/>
<feature type="compositionally biased region" description="Basic and acidic residues" evidence="8">
    <location>
        <begin position="651"/>
        <end position="692"/>
    </location>
</feature>
<evidence type="ECO:0000313" key="11">
    <source>
        <dbReference type="Ensembl" id="ENSKMAP00000016454.1"/>
    </source>
</evidence>
<sequence length="1628" mass="183886">MAASAATASPSPGLCPNYAVVCSFLERYGALLDLPELTFPQLERYLQDTSSVPKLLVDLHVKLLRKIGKSVSADRWEKYLAKICQDVNTTWAWELEQKGYKELTMECKTGILKYLCECQFDDNVKFKTAINDEDPDKMRLQPIGRDKDGQMYWFQLDQDDNVRVYVEEQDDLDGASWKCIVRNRNDLAEIVALLKTQIDPELLKKYEEQKNKPNNEEDGEETENKGDVKKAEDTLDEEGKDSEKAVCPEKTEETQEDKLKSEASETKLSLNGIVESKPEAEVVSENISTKAQSIKEEPMEATDIKPVSSKPAPSCETTCAPVKAEKGEEAARNRSEEIQHAMKNDQQAKIPLKKRGMKFSEDFEKNGSIPPQNPSVTTLKEASEGPEQSQKIQRVNDQVNGEVQPPSERESLKESAADEEQTHKSVENALPAVDKDGPQDEKDKACRAEVTTEAKSQQSDSKRTEDVQDEKGTEKREAHESSQPSKEQISVCKDLNNGVEKSSNHENPEKMKESKSADGEVPSTENKTNLKEADTLDNLNSNHEIKSKEAESEGSSDASESNRTEESAKTDTSERNIDKSDPSALKEKSESVPTETQSADKDPPEKSVQSEATSSQRVIKTTDESLTGDKSEETDGVKESVAPPAALEESELCKPSEKRDDKEATPDQVSQKRTENPEDVREVSNCDDHTTRDVTTGSDPESKPAAEETLDVKHDLTEPEKGEKTEENSVESKTTEDTSEGRDKPSSPAKKTNACEETDEASQRQKKEAEEDSKKTRAENPSSESMADAAEDGELSKDKEKDDSLTDEVLKREAKEDKKAQIETSTNNESELQKTNKDPDVPESPEENNKQASKGESANVPSEKDGKSKTKEVENGGEAPSDRGPRRKNRPPVHRRKAELQREERQGDSESDTNTGRCLRRSPRISKPTQKAVEIQDKKTEKAAAPPQKQEDDKEEKERDKEEDEEEADIKTVQRKPKEKKADQESQPKPKGRKRRRARWSNTRTRRKKKNSEDEDENSDEECSEEDESEEEDDSDEDYKVERSRKRRNRNRERRSSDSSTSSDDDLTPNDDPCKHCGLPNHPELILLCDSCDSGYHTACLRPPLMIIPDGEWFCPPCQHKQLCDKLEEQLQNLDAALKKKERAERRKERLIYVGISVENIITPSVELGVEEEEEEEKKPEIVIKEKKESKRSRSWGRRSTRAKKNISYRFDEFDEAIEEAIEEDIKEAEGGGAGRGKDMANITGHRGKDISTILQSEEGKENGRPPRPNPSQRRKKRRRLNDLDSDSTVDEEESEEEFRLSESSEEEFVATDNDSEPDTERDSNDSDFGSNNSGRHHSSSWSRRPQKRRQSSRKRRRPRWYSDDEEETDDEVDEDEIVTEGSSDYSDSDLDMSRRRSRRSHKKEVNYCETSESEGSQAGTKRAKVKPRRRQESSDSDASFSRDSEDESRDRRIKRRPDSSEEDSRQRHRRLALKRRRASEEDDSDSDSDSSSEEDRPIRKRVNRIDSDDSDEEAQEEKPKEKKPAEEEMEEEESKGTSPADSGPVEPQPTNGQSETKSFECFISRPAPAAPGLIPHLELPKTISSTPAAAIAPNGLVGQEMSAQDDDEDDLLGVTDLVDYVCNNEQL</sequence>
<protein>
    <submittedName>
        <fullName evidence="11">Remodeling and spacing factor 1b, tandem duplicate 1</fullName>
    </submittedName>
</protein>
<feature type="compositionally biased region" description="Basic and acidic residues" evidence="8">
    <location>
        <begin position="794"/>
        <end position="821"/>
    </location>
</feature>
<evidence type="ECO:0000259" key="9">
    <source>
        <dbReference type="PROSITE" id="PS50016"/>
    </source>
</evidence>
<dbReference type="OMA" id="SCDNTHG"/>
<dbReference type="InterPro" id="IPR028942">
    <property type="entry name" value="WHIM1_dom"/>
</dbReference>
<dbReference type="Proteomes" id="UP000264800">
    <property type="component" value="Unplaced"/>
</dbReference>
<keyword evidence="5" id="KW-0539">Nucleus</keyword>
<dbReference type="GO" id="GO:0031213">
    <property type="term" value="C:RSF complex"/>
    <property type="evidence" value="ECO:0007669"/>
    <property type="project" value="InterPro"/>
</dbReference>
<evidence type="ECO:0000256" key="7">
    <source>
        <dbReference type="SAM" id="Coils"/>
    </source>
</evidence>
<keyword evidence="3 6" id="KW-0863">Zinc-finger</keyword>
<feature type="compositionally biased region" description="Basic residues" evidence="8">
    <location>
        <begin position="885"/>
        <end position="897"/>
    </location>
</feature>
<dbReference type="RefSeq" id="XP_017284668.1">
    <property type="nucleotide sequence ID" value="XM_017429179.3"/>
</dbReference>
<dbReference type="GO" id="GO:0008270">
    <property type="term" value="F:zinc ion binding"/>
    <property type="evidence" value="ECO:0007669"/>
    <property type="project" value="UniProtKB-KW"/>
</dbReference>
<dbReference type="Pfam" id="PF00628">
    <property type="entry name" value="PHD"/>
    <property type="match status" value="1"/>
</dbReference>
<dbReference type="SUPFAM" id="SSF57903">
    <property type="entry name" value="FYVE/PHD zinc finger"/>
    <property type="match status" value="1"/>
</dbReference>
<feature type="domain" description="DDT" evidence="10">
    <location>
        <begin position="12"/>
        <end position="73"/>
    </location>
</feature>
<feature type="region of interest" description="Disordered" evidence="8">
    <location>
        <begin position="206"/>
        <end position="1070"/>
    </location>
</feature>
<feature type="compositionally biased region" description="Basic and acidic residues" evidence="8">
    <location>
        <begin position="620"/>
        <end position="638"/>
    </location>
</feature>
<feature type="compositionally biased region" description="Basic and acidic residues" evidence="8">
    <location>
        <begin position="222"/>
        <end position="233"/>
    </location>
</feature>
<dbReference type="Gene3D" id="3.30.40.10">
    <property type="entry name" value="Zinc/RING finger domain, C3HC4 (zinc finger)"/>
    <property type="match status" value="1"/>
</dbReference>
<feature type="compositionally biased region" description="Basic and acidic residues" evidence="8">
    <location>
        <begin position="433"/>
        <end position="452"/>
    </location>
</feature>
<dbReference type="InterPro" id="IPR018501">
    <property type="entry name" value="DDT_dom"/>
</dbReference>
<organism evidence="11 12">
    <name type="scientific">Kryptolebias marmoratus</name>
    <name type="common">Mangrove killifish</name>
    <name type="synonym">Rivulus marmoratus</name>
    <dbReference type="NCBI Taxonomy" id="37003"/>
    <lineage>
        <taxon>Eukaryota</taxon>
        <taxon>Metazoa</taxon>
        <taxon>Chordata</taxon>
        <taxon>Craniata</taxon>
        <taxon>Vertebrata</taxon>
        <taxon>Euteleostomi</taxon>
        <taxon>Actinopterygii</taxon>
        <taxon>Neopterygii</taxon>
        <taxon>Teleostei</taxon>
        <taxon>Neoteleostei</taxon>
        <taxon>Acanthomorphata</taxon>
        <taxon>Ovalentaria</taxon>
        <taxon>Atherinomorphae</taxon>
        <taxon>Cyprinodontiformes</taxon>
        <taxon>Rivulidae</taxon>
        <taxon>Kryptolebias</taxon>
    </lineage>
</organism>
<dbReference type="PANTHER" id="PTHR14296:SF18">
    <property type="entry name" value="REMODELING AND SPACING FACTOR 1 ISOFORM X1"/>
    <property type="match status" value="1"/>
</dbReference>
<feature type="compositionally biased region" description="Basic and acidic residues" evidence="8">
    <location>
        <begin position="502"/>
        <end position="518"/>
    </location>
</feature>
<dbReference type="SMART" id="SM00249">
    <property type="entry name" value="PHD"/>
    <property type="match status" value="1"/>
</dbReference>
<dbReference type="GO" id="GO:0045892">
    <property type="term" value="P:negative regulation of DNA-templated transcription"/>
    <property type="evidence" value="ECO:0007669"/>
    <property type="project" value="TreeGrafter"/>
</dbReference>
<dbReference type="InterPro" id="IPR028938">
    <property type="entry name" value="Rsf1-like"/>
</dbReference>
<evidence type="ECO:0000313" key="12">
    <source>
        <dbReference type="Proteomes" id="UP000264800"/>
    </source>
</evidence>
<feature type="compositionally biased region" description="Basic and acidic residues" evidence="8">
    <location>
        <begin position="560"/>
        <end position="590"/>
    </location>
</feature>
<dbReference type="InterPro" id="IPR001965">
    <property type="entry name" value="Znf_PHD"/>
</dbReference>
<evidence type="ECO:0000256" key="3">
    <source>
        <dbReference type="ARBA" id="ARBA00022771"/>
    </source>
</evidence>
<feature type="compositionally biased region" description="Basic residues" evidence="8">
    <location>
        <begin position="990"/>
        <end position="1010"/>
    </location>
</feature>
<feature type="region of interest" description="Disordered" evidence="8">
    <location>
        <begin position="1224"/>
        <end position="1560"/>
    </location>
</feature>
<feature type="compositionally biased region" description="Basic and acidic residues" evidence="8">
    <location>
        <begin position="1457"/>
        <end position="1466"/>
    </location>
</feature>
<feature type="compositionally biased region" description="Acidic residues" evidence="8">
    <location>
        <begin position="1284"/>
        <end position="1297"/>
    </location>
</feature>
<feature type="compositionally biased region" description="Basic and acidic residues" evidence="8">
    <location>
        <begin position="323"/>
        <end position="343"/>
    </location>
</feature>
<feature type="compositionally biased region" description="Basic residues" evidence="8">
    <location>
        <begin position="1043"/>
        <end position="1053"/>
    </location>
</feature>
<dbReference type="CDD" id="cd15543">
    <property type="entry name" value="PHD_RSF1"/>
    <property type="match status" value="1"/>
</dbReference>
<comment type="subcellular location">
    <subcellularLocation>
        <location evidence="1">Nucleus</location>
    </subcellularLocation>
</comment>
<name>A0A3Q3AY50_KRYMA</name>